<dbReference type="GO" id="GO:0016651">
    <property type="term" value="F:oxidoreductase activity, acting on NAD(P)H"/>
    <property type="evidence" value="ECO:0007669"/>
    <property type="project" value="UniProtKB-ARBA"/>
</dbReference>
<name>A0A5M9I2J0_9FIRM</name>
<accession>A0A5M9I2J0</accession>
<feature type="domain" description="Flavodoxin-like" evidence="1">
    <location>
        <begin position="9"/>
        <end position="142"/>
    </location>
</feature>
<dbReference type="EMBL" id="VMSO01000008">
    <property type="protein sequence ID" value="KAA8501492.1"/>
    <property type="molecule type" value="Genomic_DNA"/>
</dbReference>
<dbReference type="PROSITE" id="PS00201">
    <property type="entry name" value="FLAVODOXIN"/>
    <property type="match status" value="1"/>
</dbReference>
<evidence type="ECO:0000313" key="2">
    <source>
        <dbReference type="EMBL" id="KAA8501492.1"/>
    </source>
</evidence>
<dbReference type="InterPro" id="IPR008254">
    <property type="entry name" value="Flavodoxin/NO_synth"/>
</dbReference>
<protein>
    <submittedName>
        <fullName evidence="2">Flavodoxin</fullName>
    </submittedName>
</protein>
<reference evidence="2" key="1">
    <citation type="submission" date="2019-07" db="EMBL/GenBank/DDBJ databases">
        <authorList>
            <person name="Wongkuna S."/>
            <person name="Scaria J."/>
        </authorList>
    </citation>
    <scope>NUCLEOTIDE SEQUENCE [LARGE SCALE GENOMIC DNA]</scope>
    <source>
        <strain evidence="2">SW178</strain>
    </source>
</reference>
<dbReference type="SUPFAM" id="SSF52218">
    <property type="entry name" value="Flavoproteins"/>
    <property type="match status" value="1"/>
</dbReference>
<dbReference type="PANTHER" id="PTHR39201:SF1">
    <property type="entry name" value="FLAVODOXIN-LIKE DOMAIN-CONTAINING PROTEIN"/>
    <property type="match status" value="1"/>
</dbReference>
<dbReference type="Pfam" id="PF12682">
    <property type="entry name" value="Flavodoxin_4"/>
    <property type="match status" value="1"/>
</dbReference>
<dbReference type="GO" id="GO:0010181">
    <property type="term" value="F:FMN binding"/>
    <property type="evidence" value="ECO:0007669"/>
    <property type="project" value="InterPro"/>
</dbReference>
<dbReference type="PANTHER" id="PTHR39201">
    <property type="entry name" value="EXPORTED PROTEIN-RELATED"/>
    <property type="match status" value="1"/>
</dbReference>
<dbReference type="GO" id="GO:0009055">
    <property type="term" value="F:electron transfer activity"/>
    <property type="evidence" value="ECO:0007669"/>
    <property type="project" value="InterPro"/>
</dbReference>
<proteinExistence type="predicted"/>
<evidence type="ECO:0000313" key="3">
    <source>
        <dbReference type="Proteomes" id="UP000322025"/>
    </source>
</evidence>
<comment type="caution">
    <text evidence="2">The sequence shown here is derived from an EMBL/GenBank/DDBJ whole genome shotgun (WGS) entry which is preliminary data.</text>
</comment>
<dbReference type="OrthoDB" id="9806505at2"/>
<organism evidence="2 3">
    <name type="scientific">Mediterraneibacter catenae</name>
    <dbReference type="NCBI Taxonomy" id="2594882"/>
    <lineage>
        <taxon>Bacteria</taxon>
        <taxon>Bacillati</taxon>
        <taxon>Bacillota</taxon>
        <taxon>Clostridia</taxon>
        <taxon>Lachnospirales</taxon>
        <taxon>Lachnospiraceae</taxon>
        <taxon>Mediterraneibacter</taxon>
    </lineage>
</organism>
<sequence length="171" mass="19288">MNTYMKENILIVYYSYSGKTRRIAEEIQRQTGGRISQIYPRQPYPADFESLLKQVREENRSGKLPALLPITESAVGYDIVFAGSPNWCGTIAPPLAAWLDKSDMTGKVILPFFSHCGGEDKGMEQAVRCRCPGTDMKNSLYVLENSGERLLHIVQGWLEQNFPPERKISNG</sequence>
<dbReference type="Proteomes" id="UP000322025">
    <property type="component" value="Unassembled WGS sequence"/>
</dbReference>
<dbReference type="InterPro" id="IPR001226">
    <property type="entry name" value="Flavodoxin_CS"/>
</dbReference>
<gene>
    <name evidence="2" type="ORF">FNY66_07755</name>
</gene>
<dbReference type="AlphaFoldDB" id="A0A5M9I2J0"/>
<dbReference type="InterPro" id="IPR029039">
    <property type="entry name" value="Flavoprotein-like_sf"/>
</dbReference>
<evidence type="ECO:0000259" key="1">
    <source>
        <dbReference type="Pfam" id="PF12682"/>
    </source>
</evidence>
<dbReference type="Gene3D" id="3.40.50.360">
    <property type="match status" value="1"/>
</dbReference>
<keyword evidence="3" id="KW-1185">Reference proteome</keyword>